<evidence type="ECO:0000256" key="1">
    <source>
        <dbReference type="ARBA" id="ARBA00022527"/>
    </source>
</evidence>
<evidence type="ECO:0000256" key="3">
    <source>
        <dbReference type="ARBA" id="ARBA00022741"/>
    </source>
</evidence>
<comment type="caution">
    <text evidence="8">The sequence shown here is derived from an EMBL/GenBank/DDBJ whole genome shotgun (WGS) entry which is preliminary data.</text>
</comment>
<feature type="compositionally biased region" description="Polar residues" evidence="6">
    <location>
        <begin position="850"/>
        <end position="867"/>
    </location>
</feature>
<evidence type="ECO:0000256" key="6">
    <source>
        <dbReference type="SAM" id="MobiDB-lite"/>
    </source>
</evidence>
<keyword evidence="3" id="KW-0547">Nucleotide-binding</keyword>
<feature type="compositionally biased region" description="Polar residues" evidence="6">
    <location>
        <begin position="14"/>
        <end position="29"/>
    </location>
</feature>
<dbReference type="PROSITE" id="PS50011">
    <property type="entry name" value="PROTEIN_KINASE_DOM"/>
    <property type="match status" value="1"/>
</dbReference>
<dbReference type="InterPro" id="IPR050205">
    <property type="entry name" value="CDPK_Ser/Thr_kinases"/>
</dbReference>
<keyword evidence="4" id="KW-0418">Kinase</keyword>
<dbReference type="SMART" id="SM00220">
    <property type="entry name" value="S_TKc"/>
    <property type="match status" value="1"/>
</dbReference>
<evidence type="ECO:0000256" key="5">
    <source>
        <dbReference type="ARBA" id="ARBA00022840"/>
    </source>
</evidence>
<evidence type="ECO:0000256" key="2">
    <source>
        <dbReference type="ARBA" id="ARBA00022679"/>
    </source>
</evidence>
<proteinExistence type="predicted"/>
<evidence type="ECO:0000259" key="7">
    <source>
        <dbReference type="PROSITE" id="PS50011"/>
    </source>
</evidence>
<keyword evidence="9" id="KW-1185">Reference proteome</keyword>
<feature type="region of interest" description="Disordered" evidence="6">
    <location>
        <begin position="1"/>
        <end position="71"/>
    </location>
</feature>
<name>A0A8J8T9R0_HALGN</name>
<dbReference type="PANTHER" id="PTHR24349">
    <property type="entry name" value="SERINE/THREONINE-PROTEIN KINASE"/>
    <property type="match status" value="1"/>
</dbReference>
<dbReference type="OrthoDB" id="1405469at2759"/>
<dbReference type="Proteomes" id="UP000785679">
    <property type="component" value="Unassembled WGS sequence"/>
</dbReference>
<organism evidence="8 9">
    <name type="scientific">Halteria grandinella</name>
    <dbReference type="NCBI Taxonomy" id="5974"/>
    <lineage>
        <taxon>Eukaryota</taxon>
        <taxon>Sar</taxon>
        <taxon>Alveolata</taxon>
        <taxon>Ciliophora</taxon>
        <taxon>Intramacronucleata</taxon>
        <taxon>Spirotrichea</taxon>
        <taxon>Stichotrichia</taxon>
        <taxon>Sporadotrichida</taxon>
        <taxon>Halteriidae</taxon>
        <taxon>Halteria</taxon>
    </lineage>
</organism>
<dbReference type="GO" id="GO:0004674">
    <property type="term" value="F:protein serine/threonine kinase activity"/>
    <property type="evidence" value="ECO:0007669"/>
    <property type="project" value="UniProtKB-KW"/>
</dbReference>
<protein>
    <recommendedName>
        <fullName evidence="7">Protein kinase domain-containing protein</fullName>
    </recommendedName>
</protein>
<gene>
    <name evidence="8" type="ORF">FGO68_gene16831</name>
</gene>
<keyword evidence="2" id="KW-0808">Transferase</keyword>
<dbReference type="SUPFAM" id="SSF56112">
    <property type="entry name" value="Protein kinase-like (PK-like)"/>
    <property type="match status" value="1"/>
</dbReference>
<keyword evidence="1" id="KW-0723">Serine/threonine-protein kinase</keyword>
<dbReference type="Pfam" id="PF00069">
    <property type="entry name" value="Pkinase"/>
    <property type="match status" value="1"/>
</dbReference>
<evidence type="ECO:0000256" key="4">
    <source>
        <dbReference type="ARBA" id="ARBA00022777"/>
    </source>
</evidence>
<sequence length="1329" mass="146316">MNNGSYKEGGASGSQGSIGNKGQPSQQRAPVSINDYVRSQIDYHKSKKRLKNKVNVQEPPKQTKPQTVAGINYPSFAPASTTQTAKSATVQPKEEIIAPLPDDNVEVLAHKIQNLLVTGGMDQEKSVGLLKEWLTNAFQQQQQKLQLSQQPQVLSPQMQFISNQHQPGMPMMQYGAMHNSNLLQPLAPPPHMSHFQQRPYSQPQCQVQTVIKGVLPPSSTAVAGPSGANRLLVSQGPTLQDSSKQSFVPQMSEGIFVENASSAFRDPQTGQLAFRQPIKYSSNNLADKIQHKQASLENSQHNPNLNIQGNVENIFYPKQGRIVEDILEEEKGALSHFDSPSGGFGYQALINNNYSSKRPLDPQLQALQQPVADTAIINMKSQDQLHNQLNPSLMMGGMCVSAPYNPAVRGDQLKCKVDAPLQISLSGSSFKSNKKSKNKESATEGGVGISATITPNRDATANAHQSSQPYLPIQQSQMHAYNYGQEPESHSMPFYRLEDHNLQGNQFLQNIPMFQSNVPYPAERKLEQAPLIPNNMGARDHIKSNQDMLGAPGIGENTYNQFFHSPKNPIQQKQSQQQMPSQLISIIPPKESGLKIMAPMSNDYDQSDPLRNINKQLTVIRVKDDGSRSWQIGPPSEQRTQKSAVPTNVLPHQVSIDPAKVGNCIYSPLETVKLSFDNFMLSLCLTNFETRLIRIHNNNRNESASQAVSGGAGQTLSGEAILRTINKQKFSDKERKVNLNTIKQLIGLNHPAISGLKFFFMSLNHWFFVQNVDRISNSSPNLFEAFFSKIQPKSAPNKQQVAMLIKEVLLGLQFMHAKGISHLDMSQNSILWIEDAISSFFNTSNNTTSASPPGISSSNTATDQASGGNVKRQNHIQLTGFGQPFGFRKKNLNAQTISSVYFMAPERLQGKLSSESETYKKADMWSVGVLLYILVSGSPPFEGKTNDELYQRIVTGEFSFPGREWESFPEVKDLIYHLLMFDPNERFDTADAINHPFFKVDNQVAENPQSRDTKVINNIEIFERQCRLKDSLQGYCTFLKSQAGLRQAFQDVFKEAKTQQNVANGLSHIVGDITIANSIKNSMFASNEVGGGQLTANKIQPPESQGANNDAAPKIDIALRGNGGVGDSHPDAYNQTFQVSANYAAAGGNPQANNMLTNNLSFVPNNILQSNEMALVVESQAQPMAFTNQNIQNNNDGVEINPQNLFKLYTQYYTTIYEGQVQRDLQFFSDLGAENQKRAVSLVNECVNHVMSCFKQPSLSPSPKPRGKSPLGKFSMAGGADGNFSVLATGQTNNGGGGLPPLSKFAGGPLKHVSMTALRDHILSSVNLQ</sequence>
<dbReference type="InterPro" id="IPR011009">
    <property type="entry name" value="Kinase-like_dom_sf"/>
</dbReference>
<dbReference type="EMBL" id="RRYP01001040">
    <property type="protein sequence ID" value="TNV86493.1"/>
    <property type="molecule type" value="Genomic_DNA"/>
</dbReference>
<feature type="region of interest" description="Disordered" evidence="6">
    <location>
        <begin position="426"/>
        <end position="453"/>
    </location>
</feature>
<dbReference type="InterPro" id="IPR000719">
    <property type="entry name" value="Prot_kinase_dom"/>
</dbReference>
<feature type="domain" description="Protein kinase" evidence="7">
    <location>
        <begin position="701"/>
        <end position="998"/>
    </location>
</feature>
<evidence type="ECO:0000313" key="9">
    <source>
        <dbReference type="Proteomes" id="UP000785679"/>
    </source>
</evidence>
<accession>A0A8J8T9R0</accession>
<feature type="region of interest" description="Disordered" evidence="6">
    <location>
        <begin position="848"/>
        <end position="873"/>
    </location>
</feature>
<keyword evidence="5" id="KW-0067">ATP-binding</keyword>
<reference evidence="8" key="1">
    <citation type="submission" date="2019-06" db="EMBL/GenBank/DDBJ databases">
        <authorList>
            <person name="Zheng W."/>
        </authorList>
    </citation>
    <scope>NUCLEOTIDE SEQUENCE</scope>
    <source>
        <strain evidence="8">QDHG01</strain>
    </source>
</reference>
<dbReference type="Gene3D" id="1.10.510.10">
    <property type="entry name" value="Transferase(Phosphotransferase) domain 1"/>
    <property type="match status" value="1"/>
</dbReference>
<evidence type="ECO:0000313" key="8">
    <source>
        <dbReference type="EMBL" id="TNV86493.1"/>
    </source>
</evidence>
<dbReference type="GO" id="GO:0005524">
    <property type="term" value="F:ATP binding"/>
    <property type="evidence" value="ECO:0007669"/>
    <property type="project" value="UniProtKB-KW"/>
</dbReference>